<dbReference type="AlphaFoldDB" id="A0A1E5UFP1"/>
<keyword evidence="2" id="KW-1185">Reference proteome</keyword>
<protein>
    <submittedName>
        <fullName evidence="1">Uncharacterized protein</fullName>
    </submittedName>
</protein>
<organism evidence="1 2">
    <name type="scientific">Cloacibacterium normanense</name>
    <dbReference type="NCBI Taxonomy" id="237258"/>
    <lineage>
        <taxon>Bacteria</taxon>
        <taxon>Pseudomonadati</taxon>
        <taxon>Bacteroidota</taxon>
        <taxon>Flavobacteriia</taxon>
        <taxon>Flavobacteriales</taxon>
        <taxon>Weeksellaceae</taxon>
    </lineage>
</organism>
<sequence>MYLQNILNFIKIFFVISDYENLIFSFSDFFFIHQCSGWLSDIRG</sequence>
<proteinExistence type="predicted"/>
<evidence type="ECO:0000313" key="1">
    <source>
        <dbReference type="EMBL" id="OEL11711.1"/>
    </source>
</evidence>
<evidence type="ECO:0000313" key="2">
    <source>
        <dbReference type="Proteomes" id="UP000095601"/>
    </source>
</evidence>
<name>A0A1E5UFP1_9FLAO</name>
<accession>A0A1E5UFP1</accession>
<gene>
    <name evidence="1" type="ORF">BHF72_1850</name>
</gene>
<dbReference type="Proteomes" id="UP000095601">
    <property type="component" value="Unassembled WGS sequence"/>
</dbReference>
<dbReference type="EMBL" id="MKGI01000028">
    <property type="protein sequence ID" value="OEL11711.1"/>
    <property type="molecule type" value="Genomic_DNA"/>
</dbReference>
<comment type="caution">
    <text evidence="1">The sequence shown here is derived from an EMBL/GenBank/DDBJ whole genome shotgun (WGS) entry which is preliminary data.</text>
</comment>
<reference evidence="1 2" key="1">
    <citation type="submission" date="2016-09" db="EMBL/GenBank/DDBJ databases">
        <authorList>
            <person name="Capua I."/>
            <person name="De Benedictis P."/>
            <person name="Joannis T."/>
            <person name="Lombin L.H."/>
            <person name="Cattoli G."/>
        </authorList>
    </citation>
    <scope>NUCLEOTIDE SEQUENCE [LARGE SCALE GENOMIC DNA]</scope>
    <source>
        <strain evidence="1 2">NRS-1</strain>
    </source>
</reference>